<dbReference type="eggNOG" id="ENOG50348XJ">
    <property type="taxonomic scope" value="Bacteria"/>
</dbReference>
<dbReference type="HOGENOM" id="CLU_2057196_0_0_10"/>
<dbReference type="EMBL" id="CP001100">
    <property type="protein sequence ID" value="ACF14809.1"/>
    <property type="molecule type" value="Genomic_DNA"/>
</dbReference>
<organism evidence="2 3">
    <name type="scientific">Chloroherpeton thalassium (strain ATCC 35110 / GB-78)</name>
    <dbReference type="NCBI Taxonomy" id="517418"/>
    <lineage>
        <taxon>Bacteria</taxon>
        <taxon>Pseudomonadati</taxon>
        <taxon>Chlorobiota</taxon>
        <taxon>Chlorobiia</taxon>
        <taxon>Chlorobiales</taxon>
        <taxon>Chloroherpetonaceae</taxon>
        <taxon>Chloroherpeton</taxon>
    </lineage>
</organism>
<dbReference type="KEGG" id="cts:Ctha_2359"/>
<dbReference type="InterPro" id="IPR004942">
    <property type="entry name" value="Roadblock/LAMTOR2_dom"/>
</dbReference>
<evidence type="ECO:0000259" key="1">
    <source>
        <dbReference type="Pfam" id="PF03259"/>
    </source>
</evidence>
<dbReference type="Pfam" id="PF03259">
    <property type="entry name" value="Robl_LC7"/>
    <property type="match status" value="1"/>
</dbReference>
<feature type="domain" description="Roadblock/LAMTOR2" evidence="1">
    <location>
        <begin position="7"/>
        <end position="91"/>
    </location>
</feature>
<gene>
    <name evidence="2" type="ordered locus">Ctha_2359</name>
</gene>
<dbReference type="AlphaFoldDB" id="B3QWP9"/>
<dbReference type="Proteomes" id="UP000001208">
    <property type="component" value="Chromosome"/>
</dbReference>
<dbReference type="SUPFAM" id="SSF103196">
    <property type="entry name" value="Roadblock/LC7 domain"/>
    <property type="match status" value="1"/>
</dbReference>
<dbReference type="Gene3D" id="3.30.450.30">
    <property type="entry name" value="Dynein light chain 2a, cytoplasmic"/>
    <property type="match status" value="1"/>
</dbReference>
<sequence>MLKNFSEAIALLDAHPSVTGVLLLDTEGLILGSSLSNQERSELLAPTYLSLMIDIYKHMNALDEIANQVCLVQSKQLVLIQPIYDIILVVYTEKKELDELQSKIKAAVSILKAIAQPEF</sequence>
<proteinExistence type="predicted"/>
<protein>
    <recommendedName>
        <fullName evidence="1">Roadblock/LAMTOR2 domain-containing protein</fullName>
    </recommendedName>
</protein>
<name>B3QWP9_CHLT3</name>
<evidence type="ECO:0000313" key="2">
    <source>
        <dbReference type="EMBL" id="ACF14809.1"/>
    </source>
</evidence>
<reference evidence="2 3" key="1">
    <citation type="submission" date="2008-06" db="EMBL/GenBank/DDBJ databases">
        <title>Complete sequence of Chloroherpeton thalassium ATCC 35110.</title>
        <authorList>
            <consortium name="US DOE Joint Genome Institute"/>
            <person name="Lucas S."/>
            <person name="Copeland A."/>
            <person name="Lapidus A."/>
            <person name="Glavina del Rio T."/>
            <person name="Dalin E."/>
            <person name="Tice H."/>
            <person name="Bruce D."/>
            <person name="Goodwin L."/>
            <person name="Pitluck S."/>
            <person name="Schmutz J."/>
            <person name="Larimer F."/>
            <person name="Land M."/>
            <person name="Hauser L."/>
            <person name="Kyrpides N."/>
            <person name="Mikhailova N."/>
            <person name="Liu Z."/>
            <person name="Li T."/>
            <person name="Zhao F."/>
            <person name="Overmann J."/>
            <person name="Bryant D.A."/>
            <person name="Richardson P."/>
        </authorList>
    </citation>
    <scope>NUCLEOTIDE SEQUENCE [LARGE SCALE GENOMIC DNA]</scope>
    <source>
        <strain evidence="3">ATCC 35110 / GB-78</strain>
    </source>
</reference>
<accession>B3QWP9</accession>
<evidence type="ECO:0000313" key="3">
    <source>
        <dbReference type="Proteomes" id="UP000001208"/>
    </source>
</evidence>
<keyword evidence="3" id="KW-1185">Reference proteome</keyword>
<dbReference type="STRING" id="517418.Ctha_2359"/>